<reference evidence="1" key="2">
    <citation type="journal article" date="2015" name="Data Brief">
        <title>Shoot transcriptome of the giant reed, Arundo donax.</title>
        <authorList>
            <person name="Barrero R.A."/>
            <person name="Guerrero F.D."/>
            <person name="Moolhuijzen P."/>
            <person name="Goolsby J.A."/>
            <person name="Tidwell J."/>
            <person name="Bellgard S.E."/>
            <person name="Bellgard M.I."/>
        </authorList>
    </citation>
    <scope>NUCLEOTIDE SEQUENCE</scope>
    <source>
        <tissue evidence="1">Shoot tissue taken approximately 20 cm above the soil surface</tissue>
    </source>
</reference>
<proteinExistence type="predicted"/>
<reference evidence="1" key="1">
    <citation type="submission" date="2014-09" db="EMBL/GenBank/DDBJ databases">
        <authorList>
            <person name="Magalhaes I.L.F."/>
            <person name="Oliveira U."/>
            <person name="Santos F.R."/>
            <person name="Vidigal T.H.D.A."/>
            <person name="Brescovit A.D."/>
            <person name="Santos A.J."/>
        </authorList>
    </citation>
    <scope>NUCLEOTIDE SEQUENCE</scope>
    <source>
        <tissue evidence="1">Shoot tissue taken approximately 20 cm above the soil surface</tissue>
    </source>
</reference>
<evidence type="ECO:0000313" key="1">
    <source>
        <dbReference type="EMBL" id="JAD31197.1"/>
    </source>
</evidence>
<organism evidence="1">
    <name type="scientific">Arundo donax</name>
    <name type="common">Giant reed</name>
    <name type="synonym">Donax arundinaceus</name>
    <dbReference type="NCBI Taxonomy" id="35708"/>
    <lineage>
        <taxon>Eukaryota</taxon>
        <taxon>Viridiplantae</taxon>
        <taxon>Streptophyta</taxon>
        <taxon>Embryophyta</taxon>
        <taxon>Tracheophyta</taxon>
        <taxon>Spermatophyta</taxon>
        <taxon>Magnoliopsida</taxon>
        <taxon>Liliopsida</taxon>
        <taxon>Poales</taxon>
        <taxon>Poaceae</taxon>
        <taxon>PACMAD clade</taxon>
        <taxon>Arundinoideae</taxon>
        <taxon>Arundineae</taxon>
        <taxon>Arundo</taxon>
    </lineage>
</organism>
<dbReference type="EMBL" id="GBRH01266698">
    <property type="protein sequence ID" value="JAD31197.1"/>
    <property type="molecule type" value="Transcribed_RNA"/>
</dbReference>
<name>A0A0A8Z8L0_ARUDO</name>
<accession>A0A0A8Z8L0</accession>
<sequence length="35" mass="3919">MIDQGNLNVNNEQVYKNSVAIASQKPVTAQPFEDR</sequence>
<dbReference type="AlphaFoldDB" id="A0A0A8Z8L0"/>
<protein>
    <submittedName>
        <fullName evidence="1">Uncharacterized protein</fullName>
    </submittedName>
</protein>